<evidence type="ECO:0000256" key="3">
    <source>
        <dbReference type="ARBA" id="ARBA00022989"/>
    </source>
</evidence>
<sequence length="500" mass="54077">MDMIEGYSYNLIGATPTCHIVDTDGWPDGWGPEANDEAAEAFNNTLNIGEPIYASAERTAFESQIMSDFATQRFAPYRFPPAGDITPVEAVPQNPLNLSYAINVTAEYDPSVLNVAAMLADSVTLYATAADAVIAEGGDPTQQASILAKVAGRTFFGLTGLAYILPDYSRLSGAVLQNIVVQEGASSTLGFVDVGIYDGFAGTYTEIATIRYPGGGTTTPVSFVANPCNLSNYEVAATQCKSDGQVDVTFVVKEGAVCSDVDHPNAHAECAYVPVNSRFGQAIITFASIGTVVCIAFLCWIGYYRNHELVRLSQPELAAGCMFGCLMLNVSSFFTVGGEGKLACTAAPRIFHLSFTLAIGALIGKLYRVWRIFENRRLRKIRIRFQDMFVVVALFVFLDIAFLTISGIFFPLHNARVAETTDGVPVEIEQLRCRGGGVFSYLLWSTKFALLLGTCVPGYSCGHVHDGLAASRGAASQPMRYGRHLWWTRPHLSAEDEGDV</sequence>
<feature type="transmembrane region" description="Helical" evidence="9">
    <location>
        <begin position="317"/>
        <end position="338"/>
    </location>
</feature>
<keyword evidence="3 9" id="KW-1133">Transmembrane helix</keyword>
<evidence type="ECO:0000256" key="5">
    <source>
        <dbReference type="ARBA" id="ARBA00023136"/>
    </source>
</evidence>
<feature type="domain" description="G-protein coupled receptors family 3 profile" evidence="10">
    <location>
        <begin position="279"/>
        <end position="438"/>
    </location>
</feature>
<dbReference type="GO" id="GO:0004965">
    <property type="term" value="F:G protein-coupled GABA receptor activity"/>
    <property type="evidence" value="ECO:0007669"/>
    <property type="project" value="InterPro"/>
</dbReference>
<evidence type="ECO:0000256" key="6">
    <source>
        <dbReference type="ARBA" id="ARBA00023170"/>
    </source>
</evidence>
<evidence type="ECO:0000256" key="1">
    <source>
        <dbReference type="ARBA" id="ARBA00004141"/>
    </source>
</evidence>
<evidence type="ECO:0000256" key="2">
    <source>
        <dbReference type="ARBA" id="ARBA00022692"/>
    </source>
</evidence>
<dbReference type="AlphaFoldDB" id="A0A7R9YAB2"/>
<dbReference type="Gene3D" id="3.40.50.2300">
    <property type="match status" value="1"/>
</dbReference>
<dbReference type="EMBL" id="HBEA01003904">
    <property type="protein sequence ID" value="CAD8253452.1"/>
    <property type="molecule type" value="Transcribed_RNA"/>
</dbReference>
<feature type="transmembrane region" description="Helical" evidence="9">
    <location>
        <begin position="350"/>
        <end position="367"/>
    </location>
</feature>
<reference evidence="11" key="1">
    <citation type="submission" date="2021-01" db="EMBL/GenBank/DDBJ databases">
        <authorList>
            <person name="Corre E."/>
            <person name="Pelletier E."/>
            <person name="Niang G."/>
            <person name="Scheremetjew M."/>
            <person name="Finn R."/>
            <person name="Kale V."/>
            <person name="Holt S."/>
            <person name="Cochrane G."/>
            <person name="Meng A."/>
            <person name="Brown T."/>
            <person name="Cohen L."/>
        </authorList>
    </citation>
    <scope>NUCLEOTIDE SEQUENCE</scope>
    <source>
        <strain evidence="11">CCMP2078</strain>
    </source>
</reference>
<dbReference type="PANTHER" id="PTHR10519:SF20">
    <property type="entry name" value="G-PROTEIN COUPLED RECEPTOR 156-RELATED"/>
    <property type="match status" value="1"/>
</dbReference>
<feature type="transmembrane region" description="Helical" evidence="9">
    <location>
        <begin position="282"/>
        <end position="305"/>
    </location>
</feature>
<evidence type="ECO:0000256" key="7">
    <source>
        <dbReference type="ARBA" id="ARBA00023180"/>
    </source>
</evidence>
<proteinExistence type="predicted"/>
<evidence type="ECO:0000313" key="11">
    <source>
        <dbReference type="EMBL" id="CAD8253452.1"/>
    </source>
</evidence>
<dbReference type="SUPFAM" id="SSF53822">
    <property type="entry name" value="Periplasmic binding protein-like I"/>
    <property type="match status" value="1"/>
</dbReference>
<evidence type="ECO:0000256" key="9">
    <source>
        <dbReference type="SAM" id="Phobius"/>
    </source>
</evidence>
<protein>
    <recommendedName>
        <fullName evidence="10">G-protein coupled receptors family 3 profile domain-containing protein</fullName>
    </recommendedName>
</protein>
<keyword evidence="8" id="KW-0807">Transducer</keyword>
<dbReference type="InterPro" id="IPR002455">
    <property type="entry name" value="GPCR3_GABA-B"/>
</dbReference>
<evidence type="ECO:0000256" key="4">
    <source>
        <dbReference type="ARBA" id="ARBA00023040"/>
    </source>
</evidence>
<dbReference type="Pfam" id="PF00003">
    <property type="entry name" value="7tm_3"/>
    <property type="match status" value="1"/>
</dbReference>
<dbReference type="InterPro" id="IPR017978">
    <property type="entry name" value="GPCR_3_C"/>
</dbReference>
<organism evidence="11">
    <name type="scientific">Pinguiococcus pyrenoidosus</name>
    <dbReference type="NCBI Taxonomy" id="172671"/>
    <lineage>
        <taxon>Eukaryota</taxon>
        <taxon>Sar</taxon>
        <taxon>Stramenopiles</taxon>
        <taxon>Ochrophyta</taxon>
        <taxon>Pinguiophyceae</taxon>
        <taxon>Pinguiochrysidales</taxon>
        <taxon>Pinguiochrysidaceae</taxon>
        <taxon>Pinguiococcus</taxon>
    </lineage>
</organism>
<gene>
    <name evidence="11" type="ORF">PPYR1160_LOCUS2944</name>
</gene>
<keyword evidence="4" id="KW-0297">G-protein coupled receptor</keyword>
<dbReference type="GO" id="GO:0038039">
    <property type="term" value="C:G protein-coupled receptor heterodimeric complex"/>
    <property type="evidence" value="ECO:0007669"/>
    <property type="project" value="TreeGrafter"/>
</dbReference>
<keyword evidence="6" id="KW-0675">Receptor</keyword>
<dbReference type="PROSITE" id="PS50259">
    <property type="entry name" value="G_PROTEIN_RECEP_F3_4"/>
    <property type="match status" value="1"/>
</dbReference>
<keyword evidence="7" id="KW-0325">Glycoprotein</keyword>
<keyword evidence="5 9" id="KW-0472">Membrane</keyword>
<feature type="transmembrane region" description="Helical" evidence="9">
    <location>
        <begin position="388"/>
        <end position="410"/>
    </location>
</feature>
<evidence type="ECO:0000259" key="10">
    <source>
        <dbReference type="PROSITE" id="PS50259"/>
    </source>
</evidence>
<comment type="subcellular location">
    <subcellularLocation>
        <location evidence="1">Membrane</location>
        <topology evidence="1">Multi-pass membrane protein</topology>
    </subcellularLocation>
</comment>
<evidence type="ECO:0000256" key="8">
    <source>
        <dbReference type="ARBA" id="ARBA00023224"/>
    </source>
</evidence>
<keyword evidence="2 9" id="KW-0812">Transmembrane</keyword>
<dbReference type="InterPro" id="IPR028082">
    <property type="entry name" value="Peripla_BP_I"/>
</dbReference>
<accession>A0A7R9YAB2</accession>
<dbReference type="PANTHER" id="PTHR10519">
    <property type="entry name" value="GABA-B RECEPTOR"/>
    <property type="match status" value="1"/>
</dbReference>
<name>A0A7R9YAB2_9STRA</name>